<accession>A0A2S6NKA0</accession>
<evidence type="ECO:0000313" key="2">
    <source>
        <dbReference type="EMBL" id="PPQ35356.1"/>
    </source>
</evidence>
<dbReference type="RefSeq" id="WP_104518262.1">
    <property type="nucleotide sequence ID" value="NZ_NHRY01000074.1"/>
</dbReference>
<dbReference type="SUPFAM" id="SSF51658">
    <property type="entry name" value="Xylose isomerase-like"/>
    <property type="match status" value="1"/>
</dbReference>
<dbReference type="Proteomes" id="UP000239724">
    <property type="component" value="Unassembled WGS sequence"/>
</dbReference>
<dbReference type="InterPro" id="IPR036237">
    <property type="entry name" value="Xyl_isomerase-like_sf"/>
</dbReference>
<dbReference type="AlphaFoldDB" id="A0A2S6NKA0"/>
<organism evidence="2 3">
    <name type="scientific">Rhodopila globiformis</name>
    <name type="common">Rhodopseudomonas globiformis</name>
    <dbReference type="NCBI Taxonomy" id="1071"/>
    <lineage>
        <taxon>Bacteria</taxon>
        <taxon>Pseudomonadati</taxon>
        <taxon>Pseudomonadota</taxon>
        <taxon>Alphaproteobacteria</taxon>
        <taxon>Acetobacterales</taxon>
        <taxon>Acetobacteraceae</taxon>
        <taxon>Rhodopila</taxon>
    </lineage>
</organism>
<comment type="caution">
    <text evidence="2">The sequence shown here is derived from an EMBL/GenBank/DDBJ whole genome shotgun (WGS) entry which is preliminary data.</text>
</comment>
<dbReference type="PANTHER" id="PTHR12110:SF21">
    <property type="entry name" value="XYLOSE ISOMERASE-LIKE TIM BARREL DOMAIN-CONTAINING PROTEIN"/>
    <property type="match status" value="1"/>
</dbReference>
<keyword evidence="3" id="KW-1185">Reference proteome</keyword>
<dbReference type="Pfam" id="PF01261">
    <property type="entry name" value="AP_endonuc_2"/>
    <property type="match status" value="1"/>
</dbReference>
<gene>
    <name evidence="2" type="ORF">CCS01_07655</name>
</gene>
<dbReference type="InterPro" id="IPR050312">
    <property type="entry name" value="IolE/XylAMocC-like"/>
</dbReference>
<dbReference type="EMBL" id="NHRY01000074">
    <property type="protein sequence ID" value="PPQ35356.1"/>
    <property type="molecule type" value="Genomic_DNA"/>
</dbReference>
<evidence type="ECO:0000313" key="3">
    <source>
        <dbReference type="Proteomes" id="UP000239724"/>
    </source>
</evidence>
<name>A0A2S6NKA0_RHOGL</name>
<reference evidence="2 3" key="1">
    <citation type="journal article" date="2018" name="Arch. Microbiol.">
        <title>New insights into the metabolic potential of the phototrophic purple bacterium Rhodopila globiformis DSM 161(T) from its draft genome sequence and evidence for a vanadium-dependent nitrogenase.</title>
        <authorList>
            <person name="Imhoff J.F."/>
            <person name="Rahn T."/>
            <person name="Kunzel S."/>
            <person name="Neulinger S.C."/>
        </authorList>
    </citation>
    <scope>NUCLEOTIDE SEQUENCE [LARGE SCALE GENOMIC DNA]</scope>
    <source>
        <strain evidence="2 3">DSM 161</strain>
    </source>
</reference>
<protein>
    <recommendedName>
        <fullName evidence="1">Xylose isomerase-like TIM barrel domain-containing protein</fullName>
    </recommendedName>
</protein>
<dbReference type="InterPro" id="IPR013022">
    <property type="entry name" value="Xyl_isomerase-like_TIM-brl"/>
</dbReference>
<sequence>MKLAISNLALPAYYHLGMLPCVHSLGVDGLEIVPTHTWPDRVTSAMVRDYRKAVEAAELSVIGMHGLFRHRPDLGLFTTGEKRARSLELLVQLSAACRDLGGRTLVLESRWRNDIAEREAWLQCRGFLYDLLPRIEGHGTVLCFAPLAPAEGDFCARARQCTMLSHAIGHRSFGLHLGAAALTANREMGHSTFAALARRLDLVHLDEPGQAVLGGSGQVDHSDMRNHLVAIGYQGWASLVQKVAPFADAAAGLKQGLRFFATSYGSAGARRGIRV</sequence>
<proteinExistence type="predicted"/>
<dbReference type="Gene3D" id="3.20.20.150">
    <property type="entry name" value="Divalent-metal-dependent TIM barrel enzymes"/>
    <property type="match status" value="1"/>
</dbReference>
<dbReference type="OrthoDB" id="9801426at2"/>
<dbReference type="PANTHER" id="PTHR12110">
    <property type="entry name" value="HYDROXYPYRUVATE ISOMERASE"/>
    <property type="match status" value="1"/>
</dbReference>
<evidence type="ECO:0000259" key="1">
    <source>
        <dbReference type="Pfam" id="PF01261"/>
    </source>
</evidence>
<feature type="domain" description="Xylose isomerase-like TIM barrel" evidence="1">
    <location>
        <begin position="22"/>
        <end position="261"/>
    </location>
</feature>